<gene>
    <name evidence="1" type="ORF">WA026_011691</name>
</gene>
<evidence type="ECO:0000313" key="2">
    <source>
        <dbReference type="Proteomes" id="UP001431783"/>
    </source>
</evidence>
<dbReference type="EMBL" id="JARQZJ010000065">
    <property type="protein sequence ID" value="KAK9880445.1"/>
    <property type="molecule type" value="Genomic_DNA"/>
</dbReference>
<sequence length="458" mass="54656">MKEYQNTSKFIDQSPKLLPDSCFDFKADDEFLMSFRSTDDTLSEKEYINPLKKESVLDNSMKYQSTSQMRPRRDYFENAYTEDNLIQKIDEVLYGASVRTIWTSICNLREELLRKSRFELESSKANVRFKIDATNEDDISRLNFIYVKYSLLALKSKKKIKHLIHDIREKKSDIEVQLERHIGENWLEGLELMLENVKLKAAIEFIQKEINYTDKSDCIITLNSLNNKIDKVKAELYAKMKEVEGFMESNEYLMQQLKKCQKDTALCVRRSNQFINDTVWIEGLVEKVHSKEINTFRDFPLDYNKKFCFTDGSFYMDSMRKIILDEETSSDTLYMIQSIIENPQYPPERIFIESLKKKHKFQVMSSLKTSKVKLEQKNYSLREFQDQEKYVDNICENLMSNVRSWKAYQVLNSSSRMKSNMNLWLDMPFKRFISNERKVDGKSYKYYEEKYEYLRNSK</sequence>
<protein>
    <submittedName>
        <fullName evidence="1">Uncharacterized protein</fullName>
    </submittedName>
</protein>
<name>A0AAW1UK50_9CUCU</name>
<dbReference type="AlphaFoldDB" id="A0AAW1UK50"/>
<dbReference type="Proteomes" id="UP001431783">
    <property type="component" value="Unassembled WGS sequence"/>
</dbReference>
<keyword evidence="2" id="KW-1185">Reference proteome</keyword>
<organism evidence="1 2">
    <name type="scientific">Henosepilachna vigintioctopunctata</name>
    <dbReference type="NCBI Taxonomy" id="420089"/>
    <lineage>
        <taxon>Eukaryota</taxon>
        <taxon>Metazoa</taxon>
        <taxon>Ecdysozoa</taxon>
        <taxon>Arthropoda</taxon>
        <taxon>Hexapoda</taxon>
        <taxon>Insecta</taxon>
        <taxon>Pterygota</taxon>
        <taxon>Neoptera</taxon>
        <taxon>Endopterygota</taxon>
        <taxon>Coleoptera</taxon>
        <taxon>Polyphaga</taxon>
        <taxon>Cucujiformia</taxon>
        <taxon>Coccinelloidea</taxon>
        <taxon>Coccinellidae</taxon>
        <taxon>Epilachninae</taxon>
        <taxon>Epilachnini</taxon>
        <taxon>Henosepilachna</taxon>
    </lineage>
</organism>
<reference evidence="1 2" key="1">
    <citation type="submission" date="2023-03" db="EMBL/GenBank/DDBJ databases">
        <title>Genome insight into feeding habits of ladybird beetles.</title>
        <authorList>
            <person name="Li H.-S."/>
            <person name="Huang Y.-H."/>
            <person name="Pang H."/>
        </authorList>
    </citation>
    <scope>NUCLEOTIDE SEQUENCE [LARGE SCALE GENOMIC DNA]</scope>
    <source>
        <strain evidence="1">SYSU_2023b</strain>
        <tissue evidence="1">Whole body</tissue>
    </source>
</reference>
<comment type="caution">
    <text evidence="1">The sequence shown here is derived from an EMBL/GenBank/DDBJ whole genome shotgun (WGS) entry which is preliminary data.</text>
</comment>
<proteinExistence type="predicted"/>
<evidence type="ECO:0000313" key="1">
    <source>
        <dbReference type="EMBL" id="KAK9880445.1"/>
    </source>
</evidence>
<accession>A0AAW1UK50</accession>